<feature type="domain" description="SWIM-type" evidence="7">
    <location>
        <begin position="150"/>
        <end position="185"/>
    </location>
</feature>
<dbReference type="EMBL" id="CM008053">
    <property type="protein sequence ID" value="PVH34084.1"/>
    <property type="molecule type" value="Genomic_DNA"/>
</dbReference>
<name>A0A2T8I8U9_9POAL</name>
<dbReference type="InterPro" id="IPR006564">
    <property type="entry name" value="Znf_PMZ"/>
</dbReference>
<keyword evidence="4 6" id="KW-0862">Zinc</keyword>
<dbReference type="SMART" id="SM00575">
    <property type="entry name" value="ZnF_PMZ"/>
    <property type="match status" value="1"/>
</dbReference>
<reference evidence="8" key="1">
    <citation type="submission" date="2018-04" db="EMBL/GenBank/DDBJ databases">
        <title>WGS assembly of Panicum hallii.</title>
        <authorList>
            <person name="Lovell J."/>
            <person name="Jenkins J."/>
            <person name="Lowry D."/>
            <person name="Mamidi S."/>
            <person name="Sreedasyam A."/>
            <person name="Weng X."/>
            <person name="Barry K."/>
            <person name="Bonette J."/>
            <person name="Campitelli B."/>
            <person name="Daum C."/>
            <person name="Gordon S."/>
            <person name="Gould B."/>
            <person name="Lipzen A."/>
            <person name="Macqueen A."/>
            <person name="Palacio-Mejia J."/>
            <person name="Plott C."/>
            <person name="Shakirov E."/>
            <person name="Shu S."/>
            <person name="Yoshinaga Y."/>
            <person name="Zane M."/>
            <person name="Rokhsar D."/>
            <person name="Grimwood J."/>
            <person name="Schmutz J."/>
            <person name="Juenger T."/>
        </authorList>
    </citation>
    <scope>NUCLEOTIDE SEQUENCE [LARGE SCALE GENOMIC DNA]</scope>
    <source>
        <strain evidence="8">FIL2</strain>
    </source>
</reference>
<accession>A0A2T8I8U9</accession>
<dbReference type="GO" id="GO:0005634">
    <property type="term" value="C:nucleus"/>
    <property type="evidence" value="ECO:0007669"/>
    <property type="project" value="UniProtKB-SubCell"/>
</dbReference>
<dbReference type="GO" id="GO:0006355">
    <property type="term" value="P:regulation of DNA-templated transcription"/>
    <property type="evidence" value="ECO:0007669"/>
    <property type="project" value="UniProtKB-UniRule"/>
</dbReference>
<evidence type="ECO:0000313" key="8">
    <source>
        <dbReference type="EMBL" id="PVH34084.1"/>
    </source>
</evidence>
<evidence type="ECO:0000256" key="2">
    <source>
        <dbReference type="ARBA" id="ARBA00022723"/>
    </source>
</evidence>
<gene>
    <name evidence="8" type="ORF">PAHAL_8G139100</name>
</gene>
<keyword evidence="3 5" id="KW-0863">Zinc-finger</keyword>
<evidence type="ECO:0000256" key="4">
    <source>
        <dbReference type="ARBA" id="ARBA00022833"/>
    </source>
</evidence>
<sequence length="244" mass="28903">MIRTYKLEKIKFMTRLYRYRLRWAKPYFMGVFCAGMTSTQRSESANHMLKQIIQRSAPMHVFVSKFNELQVCRQNDEGRESHISKQVTKKLRIGVPIERHARSIYTRAVYHIFREEIYKAGNYRIKERMNDYTFVLVHTMFDENPKANLFKVTIRYSEVIHCSCGLYEHKGMLCRHSLKVLMTLDRKEIPKDNIMGRWLKDSLVTNLEVPSVQIIPPTMETPDKIKKNLLLKKVIEVVSAKEEI</sequence>
<dbReference type="GO" id="GO:0008270">
    <property type="term" value="F:zinc ion binding"/>
    <property type="evidence" value="ECO:0007669"/>
    <property type="project" value="UniProtKB-UniRule"/>
</dbReference>
<keyword evidence="6" id="KW-0539">Nucleus</keyword>
<organism evidence="8">
    <name type="scientific">Panicum hallii</name>
    <dbReference type="NCBI Taxonomy" id="206008"/>
    <lineage>
        <taxon>Eukaryota</taxon>
        <taxon>Viridiplantae</taxon>
        <taxon>Streptophyta</taxon>
        <taxon>Embryophyta</taxon>
        <taxon>Tracheophyta</taxon>
        <taxon>Spermatophyta</taxon>
        <taxon>Magnoliopsida</taxon>
        <taxon>Liliopsida</taxon>
        <taxon>Poales</taxon>
        <taxon>Poaceae</taxon>
        <taxon>PACMAD clade</taxon>
        <taxon>Panicoideae</taxon>
        <taxon>Panicodae</taxon>
        <taxon>Paniceae</taxon>
        <taxon>Panicinae</taxon>
        <taxon>Panicum</taxon>
        <taxon>Panicum sect. Panicum</taxon>
    </lineage>
</organism>
<dbReference type="InterPro" id="IPR031052">
    <property type="entry name" value="FHY3/FAR1"/>
</dbReference>
<dbReference type="InterPro" id="IPR007527">
    <property type="entry name" value="Znf_SWIM"/>
</dbReference>
<dbReference type="Pfam" id="PF04434">
    <property type="entry name" value="SWIM"/>
    <property type="match status" value="1"/>
</dbReference>
<proteinExistence type="inferred from homology"/>
<keyword evidence="2 6" id="KW-0479">Metal-binding</keyword>
<comment type="subcellular location">
    <subcellularLocation>
        <location evidence="6">Nucleus</location>
    </subcellularLocation>
</comment>
<dbReference type="PANTHER" id="PTHR31669:SF168">
    <property type="entry name" value="PROTEIN FAR1-RELATED SEQUENCE"/>
    <property type="match status" value="1"/>
</dbReference>
<dbReference type="AlphaFoldDB" id="A0A2T8I8U9"/>
<evidence type="ECO:0000256" key="5">
    <source>
        <dbReference type="PROSITE-ProRule" id="PRU00325"/>
    </source>
</evidence>
<evidence type="ECO:0000256" key="6">
    <source>
        <dbReference type="RuleBase" id="RU367018"/>
    </source>
</evidence>
<dbReference type="PROSITE" id="PS50966">
    <property type="entry name" value="ZF_SWIM"/>
    <property type="match status" value="1"/>
</dbReference>
<evidence type="ECO:0000256" key="1">
    <source>
        <dbReference type="ARBA" id="ARBA00005889"/>
    </source>
</evidence>
<dbReference type="Proteomes" id="UP000243499">
    <property type="component" value="Chromosome 8"/>
</dbReference>
<evidence type="ECO:0000256" key="3">
    <source>
        <dbReference type="ARBA" id="ARBA00022771"/>
    </source>
</evidence>
<protein>
    <recommendedName>
        <fullName evidence="6">Protein FAR1-RELATED SEQUENCE</fullName>
    </recommendedName>
</protein>
<dbReference type="PANTHER" id="PTHR31669">
    <property type="entry name" value="PROTEIN FAR1-RELATED SEQUENCE 10-RELATED"/>
    <property type="match status" value="1"/>
</dbReference>
<dbReference type="Gramene" id="PVH34084">
    <property type="protein sequence ID" value="PVH34084"/>
    <property type="gene ID" value="PAHAL_8G139100"/>
</dbReference>
<comment type="function">
    <text evidence="6">Putative transcription activator involved in regulating light control of development.</text>
</comment>
<comment type="similarity">
    <text evidence="1 6">Belongs to the FHY3/FAR1 family.</text>
</comment>
<evidence type="ECO:0000259" key="7">
    <source>
        <dbReference type="PROSITE" id="PS50966"/>
    </source>
</evidence>